<dbReference type="PANTHER" id="PTHR47250">
    <property type="entry name" value="HISTONE-LYSINE N-METHYLTRANSFERASE SET-6"/>
    <property type="match status" value="1"/>
</dbReference>
<dbReference type="AlphaFoldDB" id="A0AAN7YB54"/>
<dbReference type="PANTHER" id="PTHR47250:SF3">
    <property type="entry name" value="HISTONE-LYSINE N-METHYLTRANSFERASE SET-6"/>
    <property type="match status" value="1"/>
</dbReference>
<dbReference type="SMART" id="SM00317">
    <property type="entry name" value="SET"/>
    <property type="match status" value="1"/>
</dbReference>
<evidence type="ECO:0000256" key="1">
    <source>
        <dbReference type="SAM" id="MobiDB-lite"/>
    </source>
</evidence>
<dbReference type="InterPro" id="IPR001214">
    <property type="entry name" value="SET_dom"/>
</dbReference>
<organism evidence="3 4">
    <name type="scientific">Lithohypha guttulata</name>
    <dbReference type="NCBI Taxonomy" id="1690604"/>
    <lineage>
        <taxon>Eukaryota</taxon>
        <taxon>Fungi</taxon>
        <taxon>Dikarya</taxon>
        <taxon>Ascomycota</taxon>
        <taxon>Pezizomycotina</taxon>
        <taxon>Eurotiomycetes</taxon>
        <taxon>Chaetothyriomycetidae</taxon>
        <taxon>Chaetothyriales</taxon>
        <taxon>Trichomeriaceae</taxon>
        <taxon>Lithohypha</taxon>
    </lineage>
</organism>
<dbReference type="SUPFAM" id="SSF82199">
    <property type="entry name" value="SET domain"/>
    <property type="match status" value="1"/>
</dbReference>
<comment type="caution">
    <text evidence="3">The sequence shown here is derived from an EMBL/GenBank/DDBJ whole genome shotgun (WGS) entry which is preliminary data.</text>
</comment>
<evidence type="ECO:0000259" key="2">
    <source>
        <dbReference type="PROSITE" id="PS50280"/>
    </source>
</evidence>
<gene>
    <name evidence="3" type="ORF">LTR05_003508</name>
</gene>
<dbReference type="CDD" id="cd08161">
    <property type="entry name" value="SET"/>
    <property type="match status" value="1"/>
</dbReference>
<dbReference type="Proteomes" id="UP001309876">
    <property type="component" value="Unassembled WGS sequence"/>
</dbReference>
<dbReference type="InterPro" id="IPR046341">
    <property type="entry name" value="SET_dom_sf"/>
</dbReference>
<dbReference type="Pfam" id="PF00856">
    <property type="entry name" value="SET"/>
    <property type="match status" value="1"/>
</dbReference>
<dbReference type="Gene3D" id="2.170.270.10">
    <property type="entry name" value="SET domain"/>
    <property type="match status" value="1"/>
</dbReference>
<accession>A0AAN7YB54</accession>
<dbReference type="PROSITE" id="PS50280">
    <property type="entry name" value="SET"/>
    <property type="match status" value="1"/>
</dbReference>
<feature type="compositionally biased region" description="Polar residues" evidence="1">
    <location>
        <begin position="122"/>
        <end position="133"/>
    </location>
</feature>
<name>A0AAN7YB54_9EURO</name>
<keyword evidence="4" id="KW-1185">Reference proteome</keyword>
<dbReference type="InterPro" id="IPR053105">
    <property type="entry name" value="Class_V-like_SAM-MTase"/>
</dbReference>
<protein>
    <recommendedName>
        <fullName evidence="2">SET domain-containing protein</fullName>
    </recommendedName>
</protein>
<sequence length="591" mass="66019">MNAIRDRLIARLDEILAEVVAQDLPSNASLQIEASLVLSDNAAGQHHHVVLDTINVDQLKLLTANLGTSATSPLNDQQDYRVHSFDSHSRKPAADLTTSSRLANATILAETTAGKRFKPRSSPEQLTTTSGSLAQPIPLTTASLTHVSAFVDAHVDQPLAPDRSKTQQPRVLQPAVDNLIEGIWDQIHYSKLPTSPHDLAKIVRWTSENIHTHHDVLSMTQADFSDATKRCHHITTTGRSARSVEVVIQAHWVDCFDARLATLKKGQPDLRPTDHKRLVMNEACTSFGWSEKELRNKMAAWKGYTQIKNASGWATLVFAGPGIYRFCKYRQGFDDESLSKLRSHRIRFEVAADTLQPRWREALALVGEPTQAVYTGHPHDWTVSLKQDEPALPLAVTYKQWDPEFSYQNLSQSTIDTTQWPDKDPRRFESAPPYHCKSCTQLQSTDLTTNLCACFPTLYSPQPLPSSPVQVFRTRTGKNNGLLACAPFPPNRAVGEFIGRITKNLADVDVMQSQAGDNPPYQIWQGRCGNFTRFINHSCASNCAFQTFSWLGVQRIVVVSSKEIKVGEELTVDYSDRYWQNLDKSPSDAVK</sequence>
<evidence type="ECO:0000313" key="4">
    <source>
        <dbReference type="Proteomes" id="UP001309876"/>
    </source>
</evidence>
<proteinExistence type="predicted"/>
<evidence type="ECO:0000313" key="3">
    <source>
        <dbReference type="EMBL" id="KAK5086340.1"/>
    </source>
</evidence>
<dbReference type="EMBL" id="JAVRRJ010000003">
    <property type="protein sequence ID" value="KAK5086340.1"/>
    <property type="molecule type" value="Genomic_DNA"/>
</dbReference>
<feature type="region of interest" description="Disordered" evidence="1">
    <location>
        <begin position="112"/>
        <end position="133"/>
    </location>
</feature>
<reference evidence="3 4" key="1">
    <citation type="submission" date="2023-08" db="EMBL/GenBank/DDBJ databases">
        <title>Black Yeasts Isolated from many extreme environments.</title>
        <authorList>
            <person name="Coleine C."/>
            <person name="Stajich J.E."/>
            <person name="Selbmann L."/>
        </authorList>
    </citation>
    <scope>NUCLEOTIDE SEQUENCE [LARGE SCALE GENOMIC DNA]</scope>
    <source>
        <strain evidence="3 4">CCFEE 5910</strain>
    </source>
</reference>
<feature type="domain" description="SET" evidence="2">
    <location>
        <begin position="467"/>
        <end position="575"/>
    </location>
</feature>